<proteinExistence type="predicted"/>
<protein>
    <submittedName>
        <fullName evidence="2">Uncharacterized protein</fullName>
    </submittedName>
</protein>
<evidence type="ECO:0000313" key="4">
    <source>
        <dbReference type="Proteomes" id="UP001152797"/>
    </source>
</evidence>
<feature type="region of interest" description="Disordered" evidence="1">
    <location>
        <begin position="714"/>
        <end position="770"/>
    </location>
</feature>
<sequence length="1020" mass="112795">MALESVVLWDDIVEKFEDNPTLCMGVTQQELTDVAQTMRKLMDGAHDRKNDLQRTLEAALQPVQELHPRRRRSELDEMWEAAEAAHAHLPTETESVPLLNAPPLQADADEPTIKKDDQDQEDPVGLRTSRVYGPGSTDRQVYGPERFCLDRHENSKGHQAASKSQPTDSALHLAPSQESFEEFLTQALQGQSVRDGGVTSDKRIKMRWALTEAILARNRKLLADSQSMTLLRDERKGKLLVRFRAVLRDLSTVSGCFGLLPVSGSADSIASATDTLMEAYCTPMRQPPRASCVTESSVDQALLQHLRQTVTIIVTDAAASEQIATDLQRGRREFADESGQGTMKNVRIVGSEAAWAIQLRRNFSAYKAVLLTMAADACAISNDYTRECDQEGMDVAQLNLRAQHFISSARALFVERQVCTLPSFTKDFLSRKEPVTVMQDGFALEVRVTSADIDKAFEVMQEWTALAEEMVAMNFLAGICSQPLKSFTYVQQPEQPEQAALRAEMQETQLKKIEMILQAMVDMGLRHPSERTLCMACALIVRMPLQAPAPQPSANKDRIELAQESRTLNGEDLERNLARLGQAREFTQMQPTAAALKKSASHSNRDAWRQAVLRVGQRSPAQKAPTTALCTVLASYLAWTASNSGVEQLFSTLKNSPTEQSKATGMVLDTDRRTPMAMGDCQAREATIAAEIVSEARRIYCTLLRSGISRTTTQKRFDKGRTSTSRKGSHAQWDRDRKQSLATALKDLTTPPRAATAPMLTESTEKERDFQRKKAFKRKAEALSDGLLLPDEVTPALERAASKMAKANQQGDRQRKKKRVDYIAESKMASAKTSSVWASQGLQGPVWLDPRLGTHTQAVQRKVAHSGRHFSVSGQDMQQAKLLVLANFGHVEDRVKVAAALQGAVVLSAAVLFGEGGVKLTFNRGLRIEAAVFATQAFKIEQPGLTALLRVACANGWLAVKMSDLKGRGRKPSLLLRGKDEVVQGFGKTRVKLVDRTEFVRWVTKTCLNQHLSARVSAAS</sequence>
<name>A0A9P1FU25_9DINO</name>
<dbReference type="EMBL" id="CAMXCT030001269">
    <property type="protein sequence ID" value="CAL4775770.1"/>
    <property type="molecule type" value="Genomic_DNA"/>
</dbReference>
<evidence type="ECO:0000313" key="3">
    <source>
        <dbReference type="EMBL" id="CAL1141833.1"/>
    </source>
</evidence>
<comment type="caution">
    <text evidence="2">The sequence shown here is derived from an EMBL/GenBank/DDBJ whole genome shotgun (WGS) entry which is preliminary data.</text>
</comment>
<accession>A0A9P1FU25</accession>
<evidence type="ECO:0000313" key="2">
    <source>
        <dbReference type="EMBL" id="CAI3988458.1"/>
    </source>
</evidence>
<reference evidence="3" key="2">
    <citation type="submission" date="2024-04" db="EMBL/GenBank/DDBJ databases">
        <authorList>
            <person name="Chen Y."/>
            <person name="Shah S."/>
            <person name="Dougan E. K."/>
            <person name="Thang M."/>
            <person name="Chan C."/>
        </authorList>
    </citation>
    <scope>NUCLEOTIDE SEQUENCE [LARGE SCALE GENOMIC DNA]</scope>
</reference>
<feature type="region of interest" description="Disordered" evidence="1">
    <location>
        <begin position="101"/>
        <end position="142"/>
    </location>
</feature>
<gene>
    <name evidence="2" type="ORF">C1SCF055_LOCUS15627</name>
</gene>
<dbReference type="AlphaFoldDB" id="A0A9P1FU25"/>
<dbReference type="Proteomes" id="UP001152797">
    <property type="component" value="Unassembled WGS sequence"/>
</dbReference>
<keyword evidence="4" id="KW-1185">Reference proteome</keyword>
<reference evidence="2" key="1">
    <citation type="submission" date="2022-10" db="EMBL/GenBank/DDBJ databases">
        <authorList>
            <person name="Chen Y."/>
            <person name="Dougan E. K."/>
            <person name="Chan C."/>
            <person name="Rhodes N."/>
            <person name="Thang M."/>
        </authorList>
    </citation>
    <scope>NUCLEOTIDE SEQUENCE</scope>
</reference>
<dbReference type="EMBL" id="CAMXCT020001269">
    <property type="protein sequence ID" value="CAL1141833.1"/>
    <property type="molecule type" value="Genomic_DNA"/>
</dbReference>
<evidence type="ECO:0000256" key="1">
    <source>
        <dbReference type="SAM" id="MobiDB-lite"/>
    </source>
</evidence>
<dbReference type="EMBL" id="CAMXCT010001269">
    <property type="protein sequence ID" value="CAI3988458.1"/>
    <property type="molecule type" value="Genomic_DNA"/>
</dbReference>
<organism evidence="2">
    <name type="scientific">Cladocopium goreaui</name>
    <dbReference type="NCBI Taxonomy" id="2562237"/>
    <lineage>
        <taxon>Eukaryota</taxon>
        <taxon>Sar</taxon>
        <taxon>Alveolata</taxon>
        <taxon>Dinophyceae</taxon>
        <taxon>Suessiales</taxon>
        <taxon>Symbiodiniaceae</taxon>
        <taxon>Cladocopium</taxon>
    </lineage>
</organism>